<gene>
    <name evidence="1" type="ORF">METZ01_LOCUS117893</name>
</gene>
<organism evidence="1">
    <name type="scientific">marine metagenome</name>
    <dbReference type="NCBI Taxonomy" id="408172"/>
    <lineage>
        <taxon>unclassified sequences</taxon>
        <taxon>metagenomes</taxon>
        <taxon>ecological metagenomes</taxon>
    </lineage>
</organism>
<evidence type="ECO:0000313" key="1">
    <source>
        <dbReference type="EMBL" id="SVA65039.1"/>
    </source>
</evidence>
<accession>A0A381XK21</accession>
<name>A0A381XK21_9ZZZZ</name>
<dbReference type="AlphaFoldDB" id="A0A381XK21"/>
<reference evidence="1" key="1">
    <citation type="submission" date="2018-05" db="EMBL/GenBank/DDBJ databases">
        <authorList>
            <person name="Lanie J.A."/>
            <person name="Ng W.-L."/>
            <person name="Kazmierczak K.M."/>
            <person name="Andrzejewski T.M."/>
            <person name="Davidsen T.M."/>
            <person name="Wayne K.J."/>
            <person name="Tettelin H."/>
            <person name="Glass J.I."/>
            <person name="Rusch D."/>
            <person name="Podicherti R."/>
            <person name="Tsui H.-C.T."/>
            <person name="Winkler M.E."/>
        </authorList>
    </citation>
    <scope>NUCLEOTIDE SEQUENCE</scope>
</reference>
<dbReference type="EMBL" id="UINC01015447">
    <property type="protein sequence ID" value="SVA65039.1"/>
    <property type="molecule type" value="Genomic_DNA"/>
</dbReference>
<proteinExistence type="predicted"/>
<protein>
    <submittedName>
        <fullName evidence="1">Uncharacterized protein</fullName>
    </submittedName>
</protein>
<feature type="non-terminal residue" evidence="1">
    <location>
        <position position="1"/>
    </location>
</feature>
<sequence length="54" mass="6262">VIFFNDLFNITKKTNFGNQPGYGLVFSCYPVSRIYIPTRPTKRTLETDDVDETE</sequence>